<protein>
    <submittedName>
        <fullName evidence="3">Pteridine reductase</fullName>
    </submittedName>
</protein>
<dbReference type="PANTHER" id="PTHR43639">
    <property type="entry name" value="OXIDOREDUCTASE, SHORT-CHAIN DEHYDROGENASE/REDUCTASE FAMILY (AFU_ORTHOLOGUE AFUA_5G02870)"/>
    <property type="match status" value="1"/>
</dbReference>
<dbReference type="Proteomes" id="UP000035352">
    <property type="component" value="Chromosome"/>
</dbReference>
<dbReference type="InterPro" id="IPR002347">
    <property type="entry name" value="SDR_fam"/>
</dbReference>
<dbReference type="GO" id="GO:0016491">
    <property type="term" value="F:oxidoreductase activity"/>
    <property type="evidence" value="ECO:0007669"/>
    <property type="project" value="UniProtKB-KW"/>
</dbReference>
<dbReference type="PATRIC" id="fig|413882.6.peg.1736"/>
<dbReference type="OrthoDB" id="5292672at2"/>
<keyword evidence="2" id="KW-0560">Oxidoreductase</keyword>
<evidence type="ECO:0000313" key="3">
    <source>
        <dbReference type="EMBL" id="AKJ28344.1"/>
    </source>
</evidence>
<evidence type="ECO:0000313" key="4">
    <source>
        <dbReference type="Proteomes" id="UP000035352"/>
    </source>
</evidence>
<evidence type="ECO:0000256" key="2">
    <source>
        <dbReference type="ARBA" id="ARBA00023002"/>
    </source>
</evidence>
<dbReference type="InterPro" id="IPR036291">
    <property type="entry name" value="NAD(P)-bd_dom_sf"/>
</dbReference>
<dbReference type="Gene3D" id="3.40.50.720">
    <property type="entry name" value="NAD(P)-binding Rossmann-like Domain"/>
    <property type="match status" value="1"/>
</dbReference>
<gene>
    <name evidence="3" type="ORF">AAW51_1653</name>
</gene>
<dbReference type="AlphaFoldDB" id="A0A0G3BG06"/>
<dbReference type="STRING" id="413882.AAW51_1653"/>
<organism evidence="3 4">
    <name type="scientific">Caldimonas brevitalea</name>
    <dbReference type="NCBI Taxonomy" id="413882"/>
    <lineage>
        <taxon>Bacteria</taxon>
        <taxon>Pseudomonadati</taxon>
        <taxon>Pseudomonadota</taxon>
        <taxon>Betaproteobacteria</taxon>
        <taxon>Burkholderiales</taxon>
        <taxon>Sphaerotilaceae</taxon>
        <taxon>Caldimonas</taxon>
    </lineage>
</organism>
<dbReference type="PANTHER" id="PTHR43639:SF1">
    <property type="entry name" value="SHORT-CHAIN DEHYDROGENASE_REDUCTASE FAMILY PROTEIN"/>
    <property type="match status" value="1"/>
</dbReference>
<name>A0A0G3BG06_9BURK</name>
<evidence type="ECO:0000256" key="1">
    <source>
        <dbReference type="ARBA" id="ARBA00006484"/>
    </source>
</evidence>
<proteinExistence type="inferred from homology"/>
<dbReference type="PROSITE" id="PS00061">
    <property type="entry name" value="ADH_SHORT"/>
    <property type="match status" value="1"/>
</dbReference>
<dbReference type="EMBL" id="CP011371">
    <property type="protein sequence ID" value="AKJ28344.1"/>
    <property type="molecule type" value="Genomic_DNA"/>
</dbReference>
<dbReference type="InterPro" id="IPR020904">
    <property type="entry name" value="Sc_DH/Rdtase_CS"/>
</dbReference>
<accession>A0A0G3BG06</accession>
<dbReference type="SUPFAM" id="SSF51735">
    <property type="entry name" value="NAD(P)-binding Rossmann-fold domains"/>
    <property type="match status" value="1"/>
</dbReference>
<sequence length="233" mass="25262">MSWALVTGSSARGGAAISRRLHAAGLNIVAHHSPRSKDATAALVAELNALRPDSARPWEADLAVPFDVPVWLRDLAPEHCICNASVYRPSQLDDTARASEDLSVHVLAHATILMALQDGLRSVVGVGDIHVERPPRGHVWYTVSKAGLQALLMTLAVEWAPRVRCNVVAPGALPFPPDWSDPEREKAVLRSIPLGRLGTFDELAETVKWLTLDASYVTGQVLALDGGRRRWLA</sequence>
<dbReference type="KEGG" id="pbh:AAW51_1653"/>
<reference evidence="3 4" key="1">
    <citation type="submission" date="2015-05" db="EMBL/GenBank/DDBJ databases">
        <authorList>
            <person name="Tang B."/>
            <person name="Yu Y."/>
        </authorList>
    </citation>
    <scope>NUCLEOTIDE SEQUENCE [LARGE SCALE GENOMIC DNA]</scope>
    <source>
        <strain evidence="3 4">DSM 7029</strain>
    </source>
</reference>
<keyword evidence="4" id="KW-1185">Reference proteome</keyword>
<dbReference type="RefSeq" id="WP_047194221.1">
    <property type="nucleotide sequence ID" value="NZ_CP011371.1"/>
</dbReference>
<comment type="similarity">
    <text evidence="1">Belongs to the short-chain dehydrogenases/reductases (SDR) family.</text>
</comment>
<dbReference type="PRINTS" id="PR00081">
    <property type="entry name" value="GDHRDH"/>
</dbReference>
<dbReference type="Pfam" id="PF13561">
    <property type="entry name" value="adh_short_C2"/>
    <property type="match status" value="1"/>
</dbReference>